<dbReference type="PANTHER" id="PTHR36214">
    <property type="match status" value="1"/>
</dbReference>
<dbReference type="GO" id="GO:0032259">
    <property type="term" value="P:methylation"/>
    <property type="evidence" value="ECO:0007669"/>
    <property type="project" value="UniProtKB-KW"/>
</dbReference>
<keyword evidence="2 9" id="KW-0489">Methyltransferase</keyword>
<dbReference type="NCBIfam" id="NF003195">
    <property type="entry name" value="PRK04165.1"/>
    <property type="match status" value="1"/>
</dbReference>
<dbReference type="InterPro" id="IPR016041">
    <property type="entry name" value="Ac-CoA_synth_d_su_TIM-brl"/>
</dbReference>
<evidence type="ECO:0000256" key="7">
    <source>
        <dbReference type="ARBA" id="ARBA00023014"/>
    </source>
</evidence>
<dbReference type="Proteomes" id="UP000029859">
    <property type="component" value="Unassembled WGS sequence"/>
</dbReference>
<dbReference type="UniPathway" id="UPA00642"/>
<comment type="function">
    <text evidence="9">Part of a complex that catalyzes the reversible cleavage of acetyl-CoA, allowing growth on acetate as sole source of carbon and energy.</text>
</comment>
<dbReference type="EMBL" id="JRHO01000013">
    <property type="protein sequence ID" value="KGK98586.1"/>
    <property type="molecule type" value="Genomic_DNA"/>
</dbReference>
<feature type="domain" description="4Fe-4S" evidence="12">
    <location>
        <begin position="1"/>
        <end position="61"/>
    </location>
</feature>
<evidence type="ECO:0000256" key="6">
    <source>
        <dbReference type="ARBA" id="ARBA00023004"/>
    </source>
</evidence>
<dbReference type="Gene3D" id="3.20.20.20">
    <property type="entry name" value="Dihydropteroate synthase-like"/>
    <property type="match status" value="1"/>
</dbReference>
<keyword evidence="14" id="KW-1185">Reference proteome</keyword>
<feature type="binding site" evidence="9 11">
    <location>
        <position position="43"/>
    </location>
    <ligand>
        <name>[4Fe-4S] cluster</name>
        <dbReference type="ChEBI" id="CHEBI:49883"/>
    </ligand>
</feature>
<feature type="binding site" evidence="10">
    <location>
        <position position="454"/>
    </location>
    <ligand>
        <name>5-methoxybenzimidazolylcob(I)amide</name>
        <dbReference type="ChEBI" id="CHEBI:157765"/>
    </ligand>
</feature>
<evidence type="ECO:0000256" key="3">
    <source>
        <dbReference type="ARBA" id="ARBA00022679"/>
    </source>
</evidence>
<evidence type="ECO:0000256" key="1">
    <source>
        <dbReference type="ARBA" id="ARBA00022485"/>
    </source>
</evidence>
<dbReference type="InterPro" id="IPR023427">
    <property type="entry name" value="AcylCoA_decarb/synth_gsu_arc"/>
</dbReference>
<comment type="cofactor">
    <cofactor evidence="9">
        <name>corrinoid</name>
        <dbReference type="ChEBI" id="CHEBI:33913"/>
    </cofactor>
</comment>
<accession>A0A099T308</accession>
<evidence type="ECO:0000256" key="11">
    <source>
        <dbReference type="PIRSR" id="PIRSR000376-2"/>
    </source>
</evidence>
<dbReference type="GO" id="GO:0008168">
    <property type="term" value="F:methyltransferase activity"/>
    <property type="evidence" value="ECO:0007669"/>
    <property type="project" value="UniProtKB-UniRule"/>
</dbReference>
<feature type="binding site" evidence="9 11">
    <location>
        <position position="21"/>
    </location>
    <ligand>
        <name>[4Fe-4S] cluster</name>
        <dbReference type="ChEBI" id="CHEBI:49883"/>
    </ligand>
</feature>
<feature type="binding site" evidence="9 11">
    <location>
        <position position="18"/>
    </location>
    <ligand>
        <name>[4Fe-4S] cluster</name>
        <dbReference type="ChEBI" id="CHEBI:49883"/>
    </ligand>
</feature>
<evidence type="ECO:0000256" key="4">
    <source>
        <dbReference type="ARBA" id="ARBA00022723"/>
    </source>
</evidence>
<evidence type="ECO:0000256" key="5">
    <source>
        <dbReference type="ARBA" id="ARBA00022994"/>
    </source>
</evidence>
<gene>
    <name evidence="9" type="primary">cdhE</name>
    <name evidence="13" type="ORF">LI82_06855</name>
</gene>
<dbReference type="Pfam" id="PF04060">
    <property type="entry name" value="FeS"/>
    <property type="match status" value="1"/>
</dbReference>
<dbReference type="PANTHER" id="PTHR36214:SF3">
    <property type="entry name" value="ACETYL-COA DECARBONYLASE_SYNTHASE COMPLEX SUBUNIT GAMMA"/>
    <property type="match status" value="1"/>
</dbReference>
<comment type="cofactor">
    <cofactor evidence="9">
        <name>[4Fe-4S] cluster</name>
        <dbReference type="ChEBI" id="CHEBI:49883"/>
    </cofactor>
    <text evidence="9">Binds 1 [4Fe-4S] cluster.</text>
</comment>
<feature type="binding site" evidence="9 11">
    <location>
        <position position="26"/>
    </location>
    <ligand>
        <name>[4Fe-4S] cluster</name>
        <dbReference type="ChEBI" id="CHEBI:49883"/>
    </ligand>
</feature>
<dbReference type="GO" id="GO:0046356">
    <property type="term" value="P:acetyl-CoA catabolic process"/>
    <property type="evidence" value="ECO:0007669"/>
    <property type="project" value="InterPro"/>
</dbReference>
<comment type="catalytic activity">
    <reaction evidence="9">
        <text>5,6,7,8-tetrahydrosarcinapterin + methyl-Co(III)-[corrinoid Fe-S protein] = 5-methyltetrahydrosarcinapterin + Co(I)-[corrinoid Fe-S protein] + H(+)</text>
        <dbReference type="Rhea" id="RHEA:45196"/>
        <dbReference type="Rhea" id="RHEA-COMP:11110"/>
        <dbReference type="Rhea" id="RHEA-COMP:11111"/>
        <dbReference type="ChEBI" id="CHEBI:15378"/>
        <dbReference type="ChEBI" id="CHEBI:59924"/>
        <dbReference type="ChEBI" id="CHEBI:64267"/>
        <dbReference type="ChEBI" id="CHEBI:85033"/>
        <dbReference type="ChEBI" id="CHEBI:85035"/>
        <dbReference type="EC" id="2.1.1.245"/>
    </reaction>
</comment>
<keyword evidence="3 9" id="KW-0808">Transferase</keyword>
<dbReference type="InterPro" id="IPR007202">
    <property type="entry name" value="4Fe-4S_dom"/>
</dbReference>
<feature type="binding site" evidence="10">
    <location>
        <position position="359"/>
    </location>
    <ligand>
        <name>5-methoxybenzimidazolylcob(I)amide</name>
        <dbReference type="ChEBI" id="CHEBI:157765"/>
    </ligand>
</feature>
<comment type="pathway">
    <text evidence="9">One-carbon metabolism; methanogenesis from acetate.</text>
</comment>
<evidence type="ECO:0000256" key="10">
    <source>
        <dbReference type="PIRSR" id="PIRSR000376-1"/>
    </source>
</evidence>
<dbReference type="GO" id="GO:0019385">
    <property type="term" value="P:methanogenesis, from acetate"/>
    <property type="evidence" value="ECO:0007669"/>
    <property type="project" value="UniProtKB-UniRule"/>
</dbReference>
<keyword evidence="4 9" id="KW-0479">Metal-binding</keyword>
<proteinExistence type="inferred from homology"/>
<protein>
    <recommendedName>
        <fullName evidence="9">Acetyl-CoA decarbonylase/synthase complex subunit gamma</fullName>
        <shortName evidence="9">ACDS complex subunit gamma</shortName>
        <ecNumber evidence="9">2.1.1.245</ecNumber>
    </recommendedName>
    <alternativeName>
        <fullName evidence="9">5-methyltetrahydrosarcinapterin:corrinoid/iron-sulfur protein Co-methyltransferase</fullName>
    </alternativeName>
    <alternativeName>
        <fullName evidence="9">ACDS complex methyltransferase</fullName>
    </alternativeName>
    <alternativeName>
        <fullName evidence="9">Corrinoid/iron-sulfur component large subunit</fullName>
    </alternativeName>
</protein>
<keyword evidence="1 9" id="KW-0004">4Fe-4S</keyword>
<comment type="caution">
    <text evidence="13">The sequence shown here is derived from an EMBL/GenBank/DDBJ whole genome shotgun (WGS) entry which is preliminary data.</text>
</comment>
<dbReference type="OrthoDB" id="146240at2157"/>
<dbReference type="HAMAP" id="MF_01136">
    <property type="entry name" value="CdhE"/>
    <property type="match status" value="1"/>
</dbReference>
<evidence type="ECO:0000256" key="2">
    <source>
        <dbReference type="ARBA" id="ARBA00022603"/>
    </source>
</evidence>
<dbReference type="EC" id="2.1.1.245" evidence="9"/>
<dbReference type="RefSeq" id="WP_048194340.1">
    <property type="nucleotide sequence ID" value="NZ_CAAGSM010000010.1"/>
</dbReference>
<keyword evidence="7 9" id="KW-0411">Iron-sulfur</keyword>
<dbReference type="PROSITE" id="PS51656">
    <property type="entry name" value="4FE4S"/>
    <property type="match status" value="1"/>
</dbReference>
<keyword evidence="5 9" id="KW-0484">Methanogenesis</keyword>
<reference evidence="13 14" key="1">
    <citation type="submission" date="2014-09" db="EMBL/GenBank/DDBJ databases">
        <title>Draft genome sequence of an obligately methylotrophic methanogen, Methanococcoides methylutens, isolated from marine sediment.</title>
        <authorList>
            <person name="Guan Y."/>
            <person name="Ngugi D.K."/>
            <person name="Blom J."/>
            <person name="Ali S."/>
            <person name="Ferry J.G."/>
            <person name="Stingl U."/>
        </authorList>
    </citation>
    <scope>NUCLEOTIDE SEQUENCE [LARGE SCALE GENOMIC DNA]</scope>
    <source>
        <strain evidence="13 14">DSM 2657</strain>
    </source>
</reference>
<evidence type="ECO:0000313" key="14">
    <source>
        <dbReference type="Proteomes" id="UP000029859"/>
    </source>
</evidence>
<dbReference type="InterPro" id="IPR016218">
    <property type="entry name" value="AcylCoA_decarb/synth_gsu"/>
</dbReference>
<dbReference type="Gene3D" id="3.40.50.11600">
    <property type="match status" value="1"/>
</dbReference>
<keyword evidence="6 9" id="KW-0408">Iron</keyword>
<dbReference type="GO" id="GO:0005506">
    <property type="term" value="F:iron ion binding"/>
    <property type="evidence" value="ECO:0007669"/>
    <property type="project" value="UniProtKB-UniRule"/>
</dbReference>
<feature type="binding site" evidence="10">
    <location>
        <begin position="389"/>
        <end position="392"/>
    </location>
    <ligand>
        <name>5-methoxybenzimidazolylcob(I)amide</name>
        <dbReference type="ChEBI" id="CHEBI:157765"/>
    </ligand>
</feature>
<dbReference type="GO" id="GO:0051539">
    <property type="term" value="F:4 iron, 4 sulfur cluster binding"/>
    <property type="evidence" value="ECO:0007669"/>
    <property type="project" value="UniProtKB-KW"/>
</dbReference>
<evidence type="ECO:0000256" key="9">
    <source>
        <dbReference type="HAMAP-Rule" id="MF_01136"/>
    </source>
</evidence>
<evidence type="ECO:0000313" key="13">
    <source>
        <dbReference type="EMBL" id="KGK98586.1"/>
    </source>
</evidence>
<dbReference type="AlphaFoldDB" id="A0A099T308"/>
<dbReference type="PIRSF" id="PIRSF000376">
    <property type="entry name" value="AcCoA_decarb_gamma"/>
    <property type="match status" value="1"/>
</dbReference>
<dbReference type="InterPro" id="IPR051069">
    <property type="entry name" value="ACDS_complex_subunit"/>
</dbReference>
<organism evidence="13 14">
    <name type="scientific">Methanococcoides methylutens</name>
    <dbReference type="NCBI Taxonomy" id="2226"/>
    <lineage>
        <taxon>Archaea</taxon>
        <taxon>Methanobacteriati</taxon>
        <taxon>Methanobacteriota</taxon>
        <taxon>Stenosarchaea group</taxon>
        <taxon>Methanomicrobia</taxon>
        <taxon>Methanosarcinales</taxon>
        <taxon>Methanosarcinaceae</taxon>
        <taxon>Methanococcoides</taxon>
    </lineage>
</organism>
<name>A0A099T308_METMT</name>
<dbReference type="InterPro" id="IPR011005">
    <property type="entry name" value="Dihydropteroate_synth-like_sf"/>
</dbReference>
<feature type="binding site" evidence="10">
    <location>
        <position position="365"/>
    </location>
    <ligand>
        <name>5-methoxybenzimidazolylcob(I)amide</name>
        <dbReference type="ChEBI" id="CHEBI:157765"/>
    </ligand>
</feature>
<sequence>MKINSPLEAYKFLPGTNCGECGETSCMAFASHLIDRSLKATDCTPLVSEEKYKKKYAELEALLAPEIREVVIGVGENAVSIGGDDVLHRHKLTFFNKTAFAYDVWDTMDEKDLVERVNKIQDFKKFYVGDFLTLDMIAVRSISDDPAKFAAAVKKVMETTDFPMVLCSFNPEVLKAGLEVAAEKRPLLYAANKDNWKDVAALAQEYNVPVTVFAPNDLDMLKSLAKTFSENGIEDVVLDPGTFPTGKGLRTTFQNFLKIRRAGINGDRDIAFPIMAVPLTAWMAHDDDVSASYWETVVASVFTVKYGDIMILHSIEPYAQLPEVHIRDTIYTDPRKPVTVDPAVYEVGSPTADSPLLVTTNFALTYYTVESDLSSNGIDCYLTAIDTDGIGVEAAVAGGQLTAAKIKKGLEDAGFDMKEKLNNNVIVLPGLAARLQGDVEDETGAAVMIGPADSGRLPGWMEQNWPPQK</sequence>
<dbReference type="SUPFAM" id="SSF51717">
    <property type="entry name" value="Dihydropteroate synthetase-like"/>
    <property type="match status" value="1"/>
</dbReference>
<evidence type="ECO:0000256" key="8">
    <source>
        <dbReference type="ARBA" id="ARBA00023285"/>
    </source>
</evidence>
<dbReference type="Pfam" id="PF03599">
    <property type="entry name" value="CdhD"/>
    <property type="match status" value="1"/>
</dbReference>
<keyword evidence="8 9" id="KW-0170">Cobalt</keyword>
<evidence type="ECO:0000259" key="12">
    <source>
        <dbReference type="PROSITE" id="PS51656"/>
    </source>
</evidence>
<comment type="subunit">
    <text evidence="9">Heterodimer of delta and gamma chains. The ACDS complex is made up of alpha, epsilon, beta, gamma and delta chains with a probable stoichiometry of (alpha(2)epsilon(2))(4)-beta(8)-(gamma(1)delta(1))(8).</text>
</comment>